<keyword evidence="10 13" id="KW-0472">Membrane</keyword>
<organism evidence="14">
    <name type="scientific">Takydromus tachydromoides</name>
    <dbReference type="NCBI Taxonomy" id="118850"/>
    <lineage>
        <taxon>Eukaryota</taxon>
        <taxon>Metazoa</taxon>
        <taxon>Chordata</taxon>
        <taxon>Craniata</taxon>
        <taxon>Vertebrata</taxon>
        <taxon>Euteleostomi</taxon>
        <taxon>Lepidosauria</taxon>
        <taxon>Squamata</taxon>
        <taxon>Bifurcata</taxon>
        <taxon>Unidentata</taxon>
        <taxon>Episquamata</taxon>
        <taxon>Laterata</taxon>
        <taxon>Lacertibaenia</taxon>
        <taxon>Lacertidae</taxon>
        <taxon>Takydromus</taxon>
    </lineage>
</organism>
<keyword evidence="9 12" id="KW-0496">Mitochondrion</keyword>
<evidence type="ECO:0000256" key="3">
    <source>
        <dbReference type="ARBA" id="ARBA00022448"/>
    </source>
</evidence>
<evidence type="ECO:0000256" key="2">
    <source>
        <dbReference type="ARBA" id="ARBA00008892"/>
    </source>
</evidence>
<evidence type="ECO:0000256" key="7">
    <source>
        <dbReference type="ARBA" id="ARBA00022989"/>
    </source>
</evidence>
<evidence type="ECO:0000256" key="8">
    <source>
        <dbReference type="ARBA" id="ARBA00023065"/>
    </source>
</evidence>
<protein>
    <recommendedName>
        <fullName evidence="12">ATP synthase complex subunit 8</fullName>
    </recommendedName>
</protein>
<evidence type="ECO:0000256" key="10">
    <source>
        <dbReference type="ARBA" id="ARBA00023136"/>
    </source>
</evidence>
<evidence type="ECO:0000256" key="1">
    <source>
        <dbReference type="ARBA" id="ARBA00004304"/>
    </source>
</evidence>
<evidence type="ECO:0000256" key="11">
    <source>
        <dbReference type="ARBA" id="ARBA00023310"/>
    </source>
</evidence>
<dbReference type="Pfam" id="PF00895">
    <property type="entry name" value="ATP-synt_8"/>
    <property type="match status" value="1"/>
</dbReference>
<evidence type="ECO:0000256" key="9">
    <source>
        <dbReference type="ARBA" id="ARBA00023128"/>
    </source>
</evidence>
<evidence type="ECO:0000256" key="12">
    <source>
        <dbReference type="RuleBase" id="RU003661"/>
    </source>
</evidence>
<accession>A0A347Z8Q6</accession>
<keyword evidence="7 13" id="KW-1133">Transmembrane helix</keyword>
<keyword evidence="11" id="KW-0066">ATP synthesis</keyword>
<dbReference type="AlphaFoldDB" id="A0A347Z8Q6"/>
<dbReference type="GO" id="GO:0015078">
    <property type="term" value="F:proton transmembrane transporter activity"/>
    <property type="evidence" value="ECO:0007669"/>
    <property type="project" value="InterPro"/>
</dbReference>
<proteinExistence type="inferred from homology"/>
<keyword evidence="3 12" id="KW-0813">Transport</keyword>
<evidence type="ECO:0000313" key="14">
    <source>
        <dbReference type="EMBL" id="BBA31828.1"/>
    </source>
</evidence>
<dbReference type="InterPro" id="IPR001421">
    <property type="entry name" value="ATP8_metazoa"/>
</dbReference>
<geneLocation type="mitochondrion" evidence="14"/>
<keyword evidence="5 12" id="KW-0812">Transmembrane</keyword>
<dbReference type="EMBL" id="LC101816">
    <property type="protein sequence ID" value="BBA31828.1"/>
    <property type="molecule type" value="Genomic_DNA"/>
</dbReference>
<keyword evidence="4 12" id="KW-0138">CF(0)</keyword>
<reference evidence="14" key="1">
    <citation type="journal article" date="2017" name="BMC Genomics">
        <title>Variation and evolution of polyadenylation profiles in sauropsid mitochondrial mRNAs as deduced from the high-throughput RNA sequencing.</title>
        <authorList>
            <person name="Sun Y."/>
            <person name="Kurisaki M."/>
            <person name="Hashiguchi Y."/>
            <person name="Kumazawa Y."/>
        </authorList>
    </citation>
    <scope>NUCLEOTIDE SEQUENCE</scope>
    <source>
        <strain evidence="14">Ttac6</strain>
    </source>
</reference>
<dbReference type="GO" id="GO:0015986">
    <property type="term" value="P:proton motive force-driven ATP synthesis"/>
    <property type="evidence" value="ECO:0007669"/>
    <property type="project" value="InterPro"/>
</dbReference>
<keyword evidence="6 12" id="KW-0375">Hydrogen ion transport</keyword>
<evidence type="ECO:0000256" key="6">
    <source>
        <dbReference type="ARBA" id="ARBA00022781"/>
    </source>
</evidence>
<evidence type="ECO:0000256" key="13">
    <source>
        <dbReference type="SAM" id="Phobius"/>
    </source>
</evidence>
<dbReference type="GO" id="GO:0031966">
    <property type="term" value="C:mitochondrial membrane"/>
    <property type="evidence" value="ECO:0007669"/>
    <property type="project" value="UniProtKB-SubCell"/>
</dbReference>
<gene>
    <name evidence="14" type="primary">ATPase 8</name>
</gene>
<evidence type="ECO:0000256" key="4">
    <source>
        <dbReference type="ARBA" id="ARBA00022547"/>
    </source>
</evidence>
<comment type="similarity">
    <text evidence="2 12">Belongs to the ATPase protein 8 family.</text>
</comment>
<dbReference type="GO" id="GO:0045259">
    <property type="term" value="C:proton-transporting ATP synthase complex"/>
    <property type="evidence" value="ECO:0007669"/>
    <property type="project" value="UniProtKB-KW"/>
</dbReference>
<sequence>MPQLNPAPWFLAFLLAWFTMFIMSTKILNSKPKLLTTPYLEQLNNPNWTWPWP</sequence>
<feature type="transmembrane region" description="Helical" evidence="13">
    <location>
        <begin position="6"/>
        <end position="23"/>
    </location>
</feature>
<keyword evidence="8 12" id="KW-0406">Ion transport</keyword>
<evidence type="ECO:0000256" key="5">
    <source>
        <dbReference type="ARBA" id="ARBA00022692"/>
    </source>
</evidence>
<comment type="subcellular location">
    <subcellularLocation>
        <location evidence="1 12">Mitochondrion membrane</location>
        <topology evidence="1 12">Single-pass membrane protein</topology>
    </subcellularLocation>
</comment>
<name>A0A347Z8Q6_9SAUR</name>